<evidence type="ECO:0000256" key="4">
    <source>
        <dbReference type="ARBA" id="ARBA00013795"/>
    </source>
</evidence>
<evidence type="ECO:0000313" key="14">
    <source>
        <dbReference type="EMBL" id="KAG0648638.1"/>
    </source>
</evidence>
<name>A0A9P6VIK7_9HELO</name>
<evidence type="ECO:0000256" key="3">
    <source>
        <dbReference type="ARBA" id="ARBA00008698"/>
    </source>
</evidence>
<accession>A0A9P6VIK7</accession>
<feature type="transmembrane region" description="Helical" evidence="12">
    <location>
        <begin position="200"/>
        <end position="217"/>
    </location>
</feature>
<protein>
    <recommendedName>
        <fullName evidence="4 12">GPI mannosyltransferase 2</fullName>
        <ecNumber evidence="12">2.4.1.-</ecNumber>
    </recommendedName>
</protein>
<evidence type="ECO:0000256" key="1">
    <source>
        <dbReference type="ARBA" id="ARBA00004477"/>
    </source>
</evidence>
<dbReference type="Pfam" id="PF04188">
    <property type="entry name" value="Mannosyl_trans2"/>
    <property type="match status" value="1"/>
</dbReference>
<comment type="caution">
    <text evidence="12">Lacks conserved residue(s) required for the propagation of feature annotation.</text>
</comment>
<dbReference type="PANTHER" id="PTHR12468:SF2">
    <property type="entry name" value="GPI MANNOSYLTRANSFERASE 2"/>
    <property type="match status" value="1"/>
</dbReference>
<comment type="similarity">
    <text evidence="3 12">Belongs to the PIGV family.</text>
</comment>
<keyword evidence="11 12" id="KW-0472">Membrane</keyword>
<feature type="chain" id="PRO_5040147696" description="GPI mannosyltransferase 2" evidence="13">
    <location>
        <begin position="33"/>
        <end position="443"/>
    </location>
</feature>
<dbReference type="GO" id="GO:0000009">
    <property type="term" value="F:alpha-1,6-mannosyltransferase activity"/>
    <property type="evidence" value="ECO:0007669"/>
    <property type="project" value="InterPro"/>
</dbReference>
<feature type="transmembrane region" description="Helical" evidence="12">
    <location>
        <begin position="115"/>
        <end position="136"/>
    </location>
</feature>
<feature type="transmembrane region" description="Helical" evidence="12">
    <location>
        <begin position="421"/>
        <end position="440"/>
    </location>
</feature>
<dbReference type="OrthoDB" id="10252502at2759"/>
<evidence type="ECO:0000256" key="7">
    <source>
        <dbReference type="ARBA" id="ARBA00022679"/>
    </source>
</evidence>
<dbReference type="PANTHER" id="PTHR12468">
    <property type="entry name" value="GPI MANNOSYLTRANSFERASE 2"/>
    <property type="match status" value="1"/>
</dbReference>
<keyword evidence="13" id="KW-0732">Signal</keyword>
<evidence type="ECO:0000256" key="9">
    <source>
        <dbReference type="ARBA" id="ARBA00022824"/>
    </source>
</evidence>
<dbReference type="EMBL" id="VNKQ01000009">
    <property type="protein sequence ID" value="KAG0648638.1"/>
    <property type="molecule type" value="Genomic_DNA"/>
</dbReference>
<evidence type="ECO:0000256" key="8">
    <source>
        <dbReference type="ARBA" id="ARBA00022692"/>
    </source>
</evidence>
<reference evidence="14" key="1">
    <citation type="submission" date="2019-07" db="EMBL/GenBank/DDBJ databases">
        <title>Hyphodiscus hymeniophilus genome sequencing and assembly.</title>
        <authorList>
            <person name="Kramer G."/>
            <person name="Nodwell J."/>
        </authorList>
    </citation>
    <scope>NUCLEOTIDE SEQUENCE</scope>
    <source>
        <strain evidence="14">ATCC 34498</strain>
    </source>
</reference>
<comment type="function">
    <text evidence="12">Mannosyltransferase involved in glycosylphosphatidylinositol-anchor biosynthesis.</text>
</comment>
<evidence type="ECO:0000256" key="11">
    <source>
        <dbReference type="ARBA" id="ARBA00023136"/>
    </source>
</evidence>
<keyword evidence="15" id="KW-1185">Reference proteome</keyword>
<dbReference type="GO" id="GO:0004376">
    <property type="term" value="F:GPI mannosyltransferase activity"/>
    <property type="evidence" value="ECO:0007669"/>
    <property type="project" value="InterPro"/>
</dbReference>
<dbReference type="AlphaFoldDB" id="A0A9P6VIK7"/>
<feature type="transmembrane region" description="Helical" evidence="12">
    <location>
        <begin position="148"/>
        <end position="165"/>
    </location>
</feature>
<evidence type="ECO:0000256" key="5">
    <source>
        <dbReference type="ARBA" id="ARBA00022502"/>
    </source>
</evidence>
<keyword evidence="5 12" id="KW-0337">GPI-anchor biosynthesis</keyword>
<feature type="signal peptide" evidence="13">
    <location>
        <begin position="1"/>
        <end position="32"/>
    </location>
</feature>
<comment type="caution">
    <text evidence="14">The sequence shown here is derived from an EMBL/GenBank/DDBJ whole genome shotgun (WGS) entry which is preliminary data.</text>
</comment>
<keyword evidence="6 12" id="KW-0328">Glycosyltransferase</keyword>
<comment type="pathway">
    <text evidence="2 12">Glycolipid biosynthesis; glycosylphosphatidylinositol-anchor biosynthesis.</text>
</comment>
<proteinExistence type="inferred from homology"/>
<dbReference type="InterPro" id="IPR007315">
    <property type="entry name" value="PIG-V/Gpi18"/>
</dbReference>
<dbReference type="GO" id="GO:0005789">
    <property type="term" value="C:endoplasmic reticulum membrane"/>
    <property type="evidence" value="ECO:0007669"/>
    <property type="project" value="UniProtKB-SubCell"/>
</dbReference>
<evidence type="ECO:0000313" key="15">
    <source>
        <dbReference type="Proteomes" id="UP000785200"/>
    </source>
</evidence>
<dbReference type="Proteomes" id="UP000785200">
    <property type="component" value="Unassembled WGS sequence"/>
</dbReference>
<evidence type="ECO:0000256" key="2">
    <source>
        <dbReference type="ARBA" id="ARBA00004687"/>
    </source>
</evidence>
<keyword evidence="7 12" id="KW-0808">Transferase</keyword>
<sequence>MPSRISLSNHPKRTLLLTFLAWKSLLLIIAFASPGPGYDTSASLTEPAPDSAGELPVVLRYLVEKLTRWDAIYFTKVASRGYVFEQEWAWGWGWTRAIALSIGMLGVPHYEGLEAVAGIAIAHVAHLLSVFVIFALGATVFPNHPSKLALSLSAALLHTVFPAGLFLSAPYAESSCALLSFSGVLLFAKSFTPKGQSTSWHDLLLILSGLIFGIATTFRSNGILNGLLLLEEAFRVLLSLKDGFRLTTLRRLLATGLGGLIVGAGFVMPQYIAWSEYCADANADTTTLRPWCQKTIPSVYSFVQEHYWNVGLFRYWTIPNVPLFLLAAPMIALMTVSGIWALTYRINDKYPPSELQKKINNVGIERFPILRNLAVSQLMLTCLTFTSAHVQIITRISSAYPVCLWYLAAQLRKESSLARNVVRYMVIYAVVQGGLFASFLPPA</sequence>
<keyword evidence="9 12" id="KW-0256">Endoplasmic reticulum</keyword>
<evidence type="ECO:0000256" key="13">
    <source>
        <dbReference type="SAM" id="SignalP"/>
    </source>
</evidence>
<feature type="transmembrane region" description="Helical" evidence="12">
    <location>
        <begin position="252"/>
        <end position="272"/>
    </location>
</feature>
<gene>
    <name evidence="14" type="ORF">D0Z07_4684</name>
</gene>
<comment type="subcellular location">
    <subcellularLocation>
        <location evidence="1 12">Endoplasmic reticulum membrane</location>
        <topology evidence="1 12">Multi-pass membrane protein</topology>
    </subcellularLocation>
</comment>
<keyword evidence="8 12" id="KW-0812">Transmembrane</keyword>
<organism evidence="14 15">
    <name type="scientific">Hyphodiscus hymeniophilus</name>
    <dbReference type="NCBI Taxonomy" id="353542"/>
    <lineage>
        <taxon>Eukaryota</taxon>
        <taxon>Fungi</taxon>
        <taxon>Dikarya</taxon>
        <taxon>Ascomycota</taxon>
        <taxon>Pezizomycotina</taxon>
        <taxon>Leotiomycetes</taxon>
        <taxon>Helotiales</taxon>
        <taxon>Hyphodiscaceae</taxon>
        <taxon>Hyphodiscus</taxon>
    </lineage>
</organism>
<dbReference type="GO" id="GO:0006506">
    <property type="term" value="P:GPI anchor biosynthetic process"/>
    <property type="evidence" value="ECO:0007669"/>
    <property type="project" value="UniProtKB-KW"/>
</dbReference>
<evidence type="ECO:0000256" key="12">
    <source>
        <dbReference type="RuleBase" id="RU363112"/>
    </source>
</evidence>
<feature type="transmembrane region" description="Helical" evidence="12">
    <location>
        <begin position="323"/>
        <end position="346"/>
    </location>
</feature>
<keyword evidence="10 12" id="KW-1133">Transmembrane helix</keyword>
<dbReference type="EC" id="2.4.1.-" evidence="12"/>
<evidence type="ECO:0000256" key="6">
    <source>
        <dbReference type="ARBA" id="ARBA00022676"/>
    </source>
</evidence>
<dbReference type="GO" id="GO:0031501">
    <property type="term" value="C:mannosyltransferase complex"/>
    <property type="evidence" value="ECO:0007669"/>
    <property type="project" value="TreeGrafter"/>
</dbReference>
<evidence type="ECO:0000256" key="10">
    <source>
        <dbReference type="ARBA" id="ARBA00022989"/>
    </source>
</evidence>